<keyword evidence="3" id="KW-0479">Metal-binding</keyword>
<evidence type="ECO:0000256" key="2">
    <source>
        <dbReference type="ARBA" id="ARBA00022691"/>
    </source>
</evidence>
<evidence type="ECO:0000256" key="1">
    <source>
        <dbReference type="ARBA" id="ARBA00001966"/>
    </source>
</evidence>
<dbReference type="CDD" id="cd02068">
    <property type="entry name" value="radical_SAM_B12_BD"/>
    <property type="match status" value="1"/>
</dbReference>
<comment type="caution">
    <text evidence="7">The sequence shown here is derived from an EMBL/GenBank/DDBJ whole genome shotgun (WGS) entry which is preliminary data.</text>
</comment>
<dbReference type="GO" id="GO:0051536">
    <property type="term" value="F:iron-sulfur cluster binding"/>
    <property type="evidence" value="ECO:0007669"/>
    <property type="project" value="UniProtKB-KW"/>
</dbReference>
<keyword evidence="5" id="KW-0411">Iron-sulfur</keyword>
<keyword evidence="4" id="KW-0408">Iron</keyword>
<reference evidence="7" key="1">
    <citation type="journal article" date="2014" name="Front. Microbiol.">
        <title>High frequency of phylogenetically diverse reductive dehalogenase-homologous genes in deep subseafloor sedimentary metagenomes.</title>
        <authorList>
            <person name="Kawai M."/>
            <person name="Futagami T."/>
            <person name="Toyoda A."/>
            <person name="Takaki Y."/>
            <person name="Nishi S."/>
            <person name="Hori S."/>
            <person name="Arai W."/>
            <person name="Tsubouchi T."/>
            <person name="Morono Y."/>
            <person name="Uchiyama I."/>
            <person name="Ito T."/>
            <person name="Fujiyama A."/>
            <person name="Inagaki F."/>
            <person name="Takami H."/>
        </authorList>
    </citation>
    <scope>NUCLEOTIDE SEQUENCE</scope>
    <source>
        <strain evidence="7">Expedition CK06-06</strain>
    </source>
</reference>
<dbReference type="PROSITE" id="PS51332">
    <property type="entry name" value="B12_BINDING"/>
    <property type="match status" value="1"/>
</dbReference>
<dbReference type="SUPFAM" id="SSF52242">
    <property type="entry name" value="Cobalamin (vitamin B12)-binding domain"/>
    <property type="match status" value="1"/>
</dbReference>
<evidence type="ECO:0000256" key="5">
    <source>
        <dbReference type="ARBA" id="ARBA00023014"/>
    </source>
</evidence>
<dbReference type="EMBL" id="BARV01028957">
    <property type="protein sequence ID" value="GAI39475.1"/>
    <property type="molecule type" value="Genomic_DNA"/>
</dbReference>
<gene>
    <name evidence="7" type="ORF">S06H3_46252</name>
</gene>
<feature type="domain" description="B12-binding" evidence="6">
    <location>
        <begin position="26"/>
        <end position="162"/>
    </location>
</feature>
<evidence type="ECO:0000256" key="3">
    <source>
        <dbReference type="ARBA" id="ARBA00022723"/>
    </source>
</evidence>
<organism evidence="7">
    <name type="scientific">marine sediment metagenome</name>
    <dbReference type="NCBI Taxonomy" id="412755"/>
    <lineage>
        <taxon>unclassified sequences</taxon>
        <taxon>metagenomes</taxon>
        <taxon>ecological metagenomes</taxon>
    </lineage>
</organism>
<proteinExistence type="predicted"/>
<dbReference type="Gene3D" id="3.40.50.280">
    <property type="entry name" value="Cobalamin-binding domain"/>
    <property type="match status" value="1"/>
</dbReference>
<keyword evidence="2" id="KW-0949">S-adenosyl-L-methionine</keyword>
<dbReference type="InterPro" id="IPR036724">
    <property type="entry name" value="Cobalamin-bd_sf"/>
</dbReference>
<evidence type="ECO:0000313" key="7">
    <source>
        <dbReference type="EMBL" id="GAI39475.1"/>
    </source>
</evidence>
<dbReference type="AlphaFoldDB" id="X1PKC6"/>
<protein>
    <recommendedName>
        <fullName evidence="6">B12-binding domain-containing protein</fullName>
    </recommendedName>
</protein>
<dbReference type="GO" id="GO:0031419">
    <property type="term" value="F:cobalamin binding"/>
    <property type="evidence" value="ECO:0007669"/>
    <property type="project" value="InterPro"/>
</dbReference>
<sequence>MSVDLVLLHPPSVYDFRQKTILYGPVSDLIPSSSMFEMYPIGFTSIAEYLEGAGYRVRIVNLAVRMLNDSKFDAEAMIKRLRAPLFGIDLHWLVSAHGAIEVARIVKRCHPEAKVIFGGFSSSYFYRELMEYPEIDYVMRGDSTEEPLRQLLDCIVNKRQPEEVPNLVWLDEKGKVRENPFSYVPADLSHVMVSHYANTVR</sequence>
<dbReference type="PANTHER" id="PTHR43409">
    <property type="entry name" value="ANAEROBIC MAGNESIUM-PROTOPORPHYRIN IX MONOMETHYL ESTER CYCLASE-RELATED"/>
    <property type="match status" value="1"/>
</dbReference>
<comment type="cofactor">
    <cofactor evidence="1">
        <name>[4Fe-4S] cluster</name>
        <dbReference type="ChEBI" id="CHEBI:49883"/>
    </cofactor>
</comment>
<feature type="non-terminal residue" evidence="7">
    <location>
        <position position="201"/>
    </location>
</feature>
<dbReference type="Pfam" id="PF02310">
    <property type="entry name" value="B12-binding"/>
    <property type="match status" value="1"/>
</dbReference>
<evidence type="ECO:0000256" key="4">
    <source>
        <dbReference type="ARBA" id="ARBA00023004"/>
    </source>
</evidence>
<name>X1PKC6_9ZZZZ</name>
<dbReference type="PANTHER" id="PTHR43409:SF7">
    <property type="entry name" value="BLL1977 PROTEIN"/>
    <property type="match status" value="1"/>
</dbReference>
<evidence type="ECO:0000259" key="6">
    <source>
        <dbReference type="PROSITE" id="PS51332"/>
    </source>
</evidence>
<accession>X1PKC6</accession>
<dbReference type="InterPro" id="IPR006158">
    <property type="entry name" value="Cobalamin-bd"/>
</dbReference>
<dbReference type="InterPro" id="IPR051198">
    <property type="entry name" value="BchE-like"/>
</dbReference>
<dbReference type="GO" id="GO:0046872">
    <property type="term" value="F:metal ion binding"/>
    <property type="evidence" value="ECO:0007669"/>
    <property type="project" value="UniProtKB-KW"/>
</dbReference>